<accession>A0A9N7TH23</accession>
<gene>
    <name evidence="2" type="ORF">PLEPLA_LOCUS334</name>
</gene>
<dbReference type="EMBL" id="CADEAL010000012">
    <property type="protein sequence ID" value="CAB1412641.1"/>
    <property type="molecule type" value="Genomic_DNA"/>
</dbReference>
<sequence length="159" mass="17288">MRINNLTLCLRSEDGQSGENSPEAIPFDGRRHGNMERFACHGVPAVEESFESVALKLPPPPLPPPPPCPPPGSIPSLTIVVLAADQVRIYSQDDPSRSDTQPDLQVSSSAAASPSPQPPAHSRRIILIGGSRQMREVAFRIFGIHQRDVVPRLDVETML</sequence>
<feature type="region of interest" description="Disordered" evidence="1">
    <location>
        <begin position="55"/>
        <end position="75"/>
    </location>
</feature>
<evidence type="ECO:0000313" key="3">
    <source>
        <dbReference type="Proteomes" id="UP001153269"/>
    </source>
</evidence>
<evidence type="ECO:0000313" key="2">
    <source>
        <dbReference type="EMBL" id="CAB1412641.1"/>
    </source>
</evidence>
<proteinExistence type="predicted"/>
<name>A0A9N7TH23_PLEPL</name>
<feature type="region of interest" description="Disordered" evidence="1">
    <location>
        <begin position="91"/>
        <end position="122"/>
    </location>
</feature>
<reference evidence="2" key="1">
    <citation type="submission" date="2020-03" db="EMBL/GenBank/DDBJ databases">
        <authorList>
            <person name="Weist P."/>
        </authorList>
    </citation>
    <scope>NUCLEOTIDE SEQUENCE</scope>
</reference>
<comment type="caution">
    <text evidence="2">The sequence shown here is derived from an EMBL/GenBank/DDBJ whole genome shotgun (WGS) entry which is preliminary data.</text>
</comment>
<organism evidence="2 3">
    <name type="scientific">Pleuronectes platessa</name>
    <name type="common">European plaice</name>
    <dbReference type="NCBI Taxonomy" id="8262"/>
    <lineage>
        <taxon>Eukaryota</taxon>
        <taxon>Metazoa</taxon>
        <taxon>Chordata</taxon>
        <taxon>Craniata</taxon>
        <taxon>Vertebrata</taxon>
        <taxon>Euteleostomi</taxon>
        <taxon>Actinopterygii</taxon>
        <taxon>Neopterygii</taxon>
        <taxon>Teleostei</taxon>
        <taxon>Neoteleostei</taxon>
        <taxon>Acanthomorphata</taxon>
        <taxon>Carangaria</taxon>
        <taxon>Pleuronectiformes</taxon>
        <taxon>Pleuronectoidei</taxon>
        <taxon>Pleuronectidae</taxon>
        <taxon>Pleuronectes</taxon>
    </lineage>
</organism>
<dbReference type="AlphaFoldDB" id="A0A9N7TH23"/>
<evidence type="ECO:0000256" key="1">
    <source>
        <dbReference type="SAM" id="MobiDB-lite"/>
    </source>
</evidence>
<dbReference type="Proteomes" id="UP001153269">
    <property type="component" value="Unassembled WGS sequence"/>
</dbReference>
<protein>
    <submittedName>
        <fullName evidence="2">Uncharacterized protein</fullName>
    </submittedName>
</protein>
<feature type="compositionally biased region" description="Pro residues" evidence="1">
    <location>
        <begin position="57"/>
        <end position="73"/>
    </location>
</feature>
<keyword evidence="3" id="KW-1185">Reference proteome</keyword>